<keyword evidence="6 10" id="KW-0064">Aspartyl protease</keyword>
<dbReference type="Pfam" id="PF00026">
    <property type="entry name" value="Asp"/>
    <property type="match status" value="1"/>
</dbReference>
<sequence length="300" mass="32854">YFGELTVGTPPQKFNVVFDTGSSDFWIPSISCDSVACNTHNRFDNDKSLSFVTSHVPFSLTYGTGGLMGQVGVDTVQLGGTNVSAMHVGMATHMGHFFRSTPFDGVFGLGFPKLSRIQADPPFYTMVQQGLLEKPMFSFWIRVGRNGSPAGGELVLGGVNPKRFDGKTRTIPIVRKMYWEVELSGLLVDEYSLPNLSTQTAVIDTGTALMVLPANDADIVNQYLGAIPLFNQYGLYGIDCHRARKPTVKFGFAGETFAIEPEHYIIPVGRGRCVTAFAASMDTTLDKWVIGDAFLRAWHT</sequence>
<keyword evidence="13" id="KW-1185">Reference proteome</keyword>
<dbReference type="Gene3D" id="2.40.70.10">
    <property type="entry name" value="Acid Proteases"/>
    <property type="match status" value="2"/>
</dbReference>
<keyword evidence="5" id="KW-0732">Signal</keyword>
<dbReference type="InterPro" id="IPR001969">
    <property type="entry name" value="Aspartic_peptidase_AS"/>
</dbReference>
<comment type="catalytic activity">
    <reaction evidence="1">
        <text>Hydrolysis of proteins with broad specificity similar to that of pepsin A, preferring hydrophobic residues at P1 and P1'. Clots milk and activates trypsinogen. Does not cleave 4-Gln-|-His-5, but does cleave 10-His-|-Leu-11 and 12-Val-|-Glu-13 in B chain of insulin.</text>
        <dbReference type="EC" id="3.4.23.21"/>
    </reaction>
</comment>
<evidence type="ECO:0000256" key="6">
    <source>
        <dbReference type="ARBA" id="ARBA00022750"/>
    </source>
</evidence>
<dbReference type="SUPFAM" id="SSF50630">
    <property type="entry name" value="Acid proteases"/>
    <property type="match status" value="1"/>
</dbReference>
<evidence type="ECO:0000256" key="4">
    <source>
        <dbReference type="ARBA" id="ARBA00022670"/>
    </source>
</evidence>
<evidence type="ECO:0000256" key="9">
    <source>
        <dbReference type="PIRSR" id="PIRSR601461-2"/>
    </source>
</evidence>
<name>A0A1Y1W231_9FUNG</name>
<comment type="similarity">
    <text evidence="2 10">Belongs to the peptidase A1 family.</text>
</comment>
<dbReference type="Proteomes" id="UP000193922">
    <property type="component" value="Unassembled WGS sequence"/>
</dbReference>
<feature type="non-terminal residue" evidence="12">
    <location>
        <position position="300"/>
    </location>
</feature>
<dbReference type="InterPro" id="IPR021109">
    <property type="entry name" value="Peptidase_aspartic_dom_sf"/>
</dbReference>
<evidence type="ECO:0000256" key="3">
    <source>
        <dbReference type="ARBA" id="ARBA00013205"/>
    </source>
</evidence>
<dbReference type="GO" id="GO:0004190">
    <property type="term" value="F:aspartic-type endopeptidase activity"/>
    <property type="evidence" value="ECO:0007669"/>
    <property type="project" value="UniProtKB-KW"/>
</dbReference>
<reference evidence="12 13" key="1">
    <citation type="submission" date="2016-07" db="EMBL/GenBank/DDBJ databases">
        <title>Pervasive Adenine N6-methylation of Active Genes in Fungi.</title>
        <authorList>
            <consortium name="DOE Joint Genome Institute"/>
            <person name="Mondo S.J."/>
            <person name="Dannebaum R.O."/>
            <person name="Kuo R.C."/>
            <person name="Labutti K."/>
            <person name="Haridas S."/>
            <person name="Kuo A."/>
            <person name="Salamov A."/>
            <person name="Ahrendt S.R."/>
            <person name="Lipzen A."/>
            <person name="Sullivan W."/>
            <person name="Andreopoulos W.B."/>
            <person name="Clum A."/>
            <person name="Lindquist E."/>
            <person name="Daum C."/>
            <person name="Ramamoorthy G.K."/>
            <person name="Gryganskyi A."/>
            <person name="Culley D."/>
            <person name="Magnuson J.K."/>
            <person name="James T.Y."/>
            <person name="O'Malley M.A."/>
            <person name="Stajich J.E."/>
            <person name="Spatafora J.W."/>
            <person name="Visel A."/>
            <person name="Grigoriev I.V."/>
        </authorList>
    </citation>
    <scope>NUCLEOTIDE SEQUENCE [LARGE SCALE GENOMIC DNA]</scope>
    <source>
        <strain evidence="12 13">ATCC 12442</strain>
    </source>
</reference>
<dbReference type="AlphaFoldDB" id="A0A1Y1W231"/>
<proteinExistence type="inferred from homology"/>
<evidence type="ECO:0000256" key="10">
    <source>
        <dbReference type="RuleBase" id="RU000454"/>
    </source>
</evidence>
<dbReference type="PANTHER" id="PTHR47966:SF51">
    <property type="entry name" value="BETA-SITE APP-CLEAVING ENZYME, ISOFORM A-RELATED"/>
    <property type="match status" value="1"/>
</dbReference>
<dbReference type="EC" id="3.4.23.21" evidence="3"/>
<accession>A0A1Y1W231</accession>
<dbReference type="FunFam" id="2.40.70.10:FF:000115">
    <property type="entry name" value="Lysosomal aspartic protease"/>
    <property type="match status" value="1"/>
</dbReference>
<feature type="domain" description="Peptidase A1" evidence="11">
    <location>
        <begin position="1"/>
        <end position="300"/>
    </location>
</feature>
<evidence type="ECO:0000313" key="12">
    <source>
        <dbReference type="EMBL" id="ORX67537.1"/>
    </source>
</evidence>
<organism evidence="12 13">
    <name type="scientific">Linderina pennispora</name>
    <dbReference type="NCBI Taxonomy" id="61395"/>
    <lineage>
        <taxon>Eukaryota</taxon>
        <taxon>Fungi</taxon>
        <taxon>Fungi incertae sedis</taxon>
        <taxon>Zoopagomycota</taxon>
        <taxon>Kickxellomycotina</taxon>
        <taxon>Kickxellomycetes</taxon>
        <taxon>Kickxellales</taxon>
        <taxon>Kickxellaceae</taxon>
        <taxon>Linderina</taxon>
    </lineage>
</organism>
<dbReference type="PROSITE" id="PS51767">
    <property type="entry name" value="PEPTIDASE_A1"/>
    <property type="match status" value="1"/>
</dbReference>
<evidence type="ECO:0000256" key="5">
    <source>
        <dbReference type="ARBA" id="ARBA00022729"/>
    </source>
</evidence>
<feature type="disulfide bond" evidence="9">
    <location>
        <begin position="240"/>
        <end position="273"/>
    </location>
</feature>
<protein>
    <recommendedName>
        <fullName evidence="3">rhizopuspepsin</fullName>
        <ecNumber evidence="3">3.4.23.21</ecNumber>
    </recommendedName>
</protein>
<dbReference type="OrthoDB" id="15189at2759"/>
<comment type="caution">
    <text evidence="12">The sequence shown here is derived from an EMBL/GenBank/DDBJ whole genome shotgun (WGS) entry which is preliminary data.</text>
</comment>
<evidence type="ECO:0000259" key="11">
    <source>
        <dbReference type="PROSITE" id="PS51767"/>
    </source>
</evidence>
<evidence type="ECO:0000313" key="13">
    <source>
        <dbReference type="Proteomes" id="UP000193922"/>
    </source>
</evidence>
<feature type="active site" evidence="8">
    <location>
        <position position="19"/>
    </location>
</feature>
<dbReference type="PANTHER" id="PTHR47966">
    <property type="entry name" value="BETA-SITE APP-CLEAVING ENZYME, ISOFORM A-RELATED"/>
    <property type="match status" value="1"/>
</dbReference>
<dbReference type="Gene3D" id="2.60.40.1960">
    <property type="match status" value="1"/>
</dbReference>
<evidence type="ECO:0000256" key="1">
    <source>
        <dbReference type="ARBA" id="ARBA00001130"/>
    </source>
</evidence>
<feature type="active site" evidence="8">
    <location>
        <position position="204"/>
    </location>
</feature>
<keyword evidence="7 10" id="KW-0378">Hydrolase</keyword>
<dbReference type="InterPro" id="IPR001461">
    <property type="entry name" value="Aspartic_peptidase_A1"/>
</dbReference>
<dbReference type="RefSeq" id="XP_040741424.1">
    <property type="nucleotide sequence ID" value="XM_040884197.1"/>
</dbReference>
<dbReference type="STRING" id="61395.A0A1Y1W231"/>
<evidence type="ECO:0000256" key="8">
    <source>
        <dbReference type="PIRSR" id="PIRSR601461-1"/>
    </source>
</evidence>
<dbReference type="GO" id="GO:0006508">
    <property type="term" value="P:proteolysis"/>
    <property type="evidence" value="ECO:0007669"/>
    <property type="project" value="UniProtKB-KW"/>
</dbReference>
<dbReference type="EMBL" id="MCFD01000012">
    <property type="protein sequence ID" value="ORX67537.1"/>
    <property type="molecule type" value="Genomic_DNA"/>
</dbReference>
<evidence type="ECO:0000256" key="7">
    <source>
        <dbReference type="ARBA" id="ARBA00022801"/>
    </source>
</evidence>
<dbReference type="PRINTS" id="PR00792">
    <property type="entry name" value="PEPSIN"/>
</dbReference>
<dbReference type="PROSITE" id="PS00141">
    <property type="entry name" value="ASP_PROTEASE"/>
    <property type="match status" value="2"/>
</dbReference>
<keyword evidence="4 10" id="KW-0645">Protease</keyword>
<feature type="disulfide bond" evidence="9">
    <location>
        <begin position="32"/>
        <end position="37"/>
    </location>
</feature>
<keyword evidence="9" id="KW-1015">Disulfide bond</keyword>
<dbReference type="GeneID" id="63800845"/>
<evidence type="ECO:0000256" key="2">
    <source>
        <dbReference type="ARBA" id="ARBA00007447"/>
    </source>
</evidence>
<feature type="non-terminal residue" evidence="12">
    <location>
        <position position="1"/>
    </location>
</feature>
<gene>
    <name evidence="12" type="ORF">DL89DRAFT_211031</name>
</gene>
<dbReference type="InterPro" id="IPR033121">
    <property type="entry name" value="PEPTIDASE_A1"/>
</dbReference>